<evidence type="ECO:0000259" key="7">
    <source>
        <dbReference type="Pfam" id="PF24990"/>
    </source>
</evidence>
<dbReference type="PANTHER" id="PTHR31986">
    <property type="entry name" value="REGULATOR OF DRUG SENSITIVITY 2"/>
    <property type="match status" value="1"/>
</dbReference>
<feature type="region of interest" description="Disordered" evidence="6">
    <location>
        <begin position="70"/>
        <end position="102"/>
    </location>
</feature>
<dbReference type="OrthoDB" id="65716at2759"/>
<evidence type="ECO:0000313" key="9">
    <source>
        <dbReference type="Proteomes" id="UP000275385"/>
    </source>
</evidence>
<keyword evidence="2" id="KW-0479">Metal-binding</keyword>
<comment type="caution">
    <text evidence="8">The sequence shown here is derived from an EMBL/GenBank/DDBJ whole genome shotgun (WGS) entry which is preliminary data.</text>
</comment>
<feature type="compositionally biased region" description="Low complexity" evidence="6">
    <location>
        <begin position="216"/>
        <end position="243"/>
    </location>
</feature>
<dbReference type="STRING" id="177199.A0A420XZE1"/>
<protein>
    <recommendedName>
        <fullName evidence="7">ERT1/acuK family PAS domain-containing protein</fullName>
    </recommendedName>
</protein>
<evidence type="ECO:0000256" key="2">
    <source>
        <dbReference type="ARBA" id="ARBA00022723"/>
    </source>
</evidence>
<feature type="region of interest" description="Disordered" evidence="6">
    <location>
        <begin position="1"/>
        <end position="45"/>
    </location>
</feature>
<dbReference type="Pfam" id="PF24990">
    <property type="entry name" value="PAS_13"/>
    <property type="match status" value="1"/>
</dbReference>
<evidence type="ECO:0000256" key="6">
    <source>
        <dbReference type="SAM" id="MobiDB-lite"/>
    </source>
</evidence>
<dbReference type="AlphaFoldDB" id="A0A420XZE1"/>
<dbReference type="GO" id="GO:0005634">
    <property type="term" value="C:nucleus"/>
    <property type="evidence" value="ECO:0007669"/>
    <property type="project" value="UniProtKB-SubCell"/>
</dbReference>
<dbReference type="InterPro" id="IPR053045">
    <property type="entry name" value="Zinc_cluster_trans_reg"/>
</dbReference>
<dbReference type="EMBL" id="QVQW01000088">
    <property type="protein sequence ID" value="RKU40880.1"/>
    <property type="molecule type" value="Genomic_DNA"/>
</dbReference>
<dbReference type="GO" id="GO:0046872">
    <property type="term" value="F:metal ion binding"/>
    <property type="evidence" value="ECO:0007669"/>
    <property type="project" value="UniProtKB-KW"/>
</dbReference>
<keyword evidence="4" id="KW-0804">Transcription</keyword>
<keyword evidence="5" id="KW-0539">Nucleus</keyword>
<comment type="subcellular location">
    <subcellularLocation>
        <location evidence="1">Nucleus</location>
    </subcellularLocation>
</comment>
<evidence type="ECO:0000256" key="5">
    <source>
        <dbReference type="ARBA" id="ARBA00023242"/>
    </source>
</evidence>
<dbReference type="Proteomes" id="UP000275385">
    <property type="component" value="Unassembled WGS sequence"/>
</dbReference>
<name>A0A420XZE1_9PEZI</name>
<feature type="compositionally biased region" description="Basic and acidic residues" evidence="6">
    <location>
        <begin position="1"/>
        <end position="16"/>
    </location>
</feature>
<evidence type="ECO:0000256" key="1">
    <source>
        <dbReference type="ARBA" id="ARBA00004123"/>
    </source>
</evidence>
<evidence type="ECO:0000313" key="8">
    <source>
        <dbReference type="EMBL" id="RKU40880.1"/>
    </source>
</evidence>
<dbReference type="GO" id="GO:0000977">
    <property type="term" value="F:RNA polymerase II transcription regulatory region sequence-specific DNA binding"/>
    <property type="evidence" value="ECO:0007669"/>
    <property type="project" value="TreeGrafter"/>
</dbReference>
<evidence type="ECO:0000256" key="3">
    <source>
        <dbReference type="ARBA" id="ARBA00023015"/>
    </source>
</evidence>
<feature type="region of interest" description="Disordered" evidence="6">
    <location>
        <begin position="208"/>
        <end position="271"/>
    </location>
</feature>
<reference evidence="8 9" key="1">
    <citation type="submission" date="2018-08" db="EMBL/GenBank/DDBJ databases">
        <title>Draft genome of the lignicolous fungus Coniochaeta pulveracea.</title>
        <authorList>
            <person name="Borstlap C.J."/>
            <person name="De Witt R.N."/>
            <person name="Botha A."/>
            <person name="Volschenk H."/>
        </authorList>
    </citation>
    <scope>NUCLEOTIDE SEQUENCE [LARGE SCALE GENOMIC DNA]</scope>
    <source>
        <strain evidence="8 9">CAB683</strain>
    </source>
</reference>
<keyword evidence="9" id="KW-1185">Reference proteome</keyword>
<proteinExistence type="predicted"/>
<sequence length="515" mass="57093">MESQNGRDTKDVKSEADTATNKPLIRDAPTALDDRQRTPKKRRKVNHACVYCRRSHMTCDLVLDESEAQSEIGRNSRDQVAASSMGPPPSFDGSGLNVTAASRQSTKATFDASALGHGNSLQLVQPTPVSGIEAQANTMASSLNQYWMTNPNPFQEMHSFHPNYMVGPSQVSDEFNLLNDFLHSSMLEDGGLASEEPQQLLGNQPDSVQRFLSGYNHNNTTTTSNINDSNSNNNNNNSNSSSNQGLDQTGNDSLLPPSAMPPGSMLPPPVANNQVVTNAEQAKAISRSTSVVPVDKAREYWLQAADPAGNDTPAQRMQKLLVAKVNAGLLKPFSYIKGYARLSKYLESHVAPASRQKISRQLDRFRPKFREKMQALTDMDLILVEMWFEETLMGYDRVFASMAVPACCWRRTGEIFRGNKEMAELINVPIESLRDGKIALHEILTEDSVVRYWEEFGTIAFDPAHDTLLTACSLKSPDDQSNRPPVNCCFSFMIRRDQHKIPSLIVGNFLPHDPE</sequence>
<accession>A0A420XZE1</accession>
<dbReference type="PANTHER" id="PTHR31986:SF7">
    <property type="entry name" value="REGULATOR OF DRUG SENSITIVITY 2"/>
    <property type="match status" value="1"/>
</dbReference>
<feature type="compositionally biased region" description="Pro residues" evidence="6">
    <location>
        <begin position="258"/>
        <end position="270"/>
    </location>
</feature>
<keyword evidence="3" id="KW-0805">Transcription regulation</keyword>
<feature type="domain" description="ERT1/acuK family PAS" evidence="7">
    <location>
        <begin position="405"/>
        <end position="478"/>
    </location>
</feature>
<evidence type="ECO:0000256" key="4">
    <source>
        <dbReference type="ARBA" id="ARBA00023163"/>
    </source>
</evidence>
<organism evidence="8 9">
    <name type="scientific">Coniochaeta pulveracea</name>
    <dbReference type="NCBI Taxonomy" id="177199"/>
    <lineage>
        <taxon>Eukaryota</taxon>
        <taxon>Fungi</taxon>
        <taxon>Dikarya</taxon>
        <taxon>Ascomycota</taxon>
        <taxon>Pezizomycotina</taxon>
        <taxon>Sordariomycetes</taxon>
        <taxon>Sordariomycetidae</taxon>
        <taxon>Coniochaetales</taxon>
        <taxon>Coniochaetaceae</taxon>
        <taxon>Coniochaeta</taxon>
    </lineage>
</organism>
<dbReference type="InterPro" id="IPR056751">
    <property type="entry name" value="PAS_13"/>
</dbReference>
<gene>
    <name evidence="8" type="ORF">DL546_001364</name>
</gene>